<feature type="signal peptide" evidence="3">
    <location>
        <begin position="1"/>
        <end position="25"/>
    </location>
</feature>
<feature type="region of interest" description="Disordered" evidence="1">
    <location>
        <begin position="203"/>
        <end position="447"/>
    </location>
</feature>
<feature type="compositionally biased region" description="Polar residues" evidence="1">
    <location>
        <begin position="347"/>
        <end position="357"/>
    </location>
</feature>
<feature type="compositionally biased region" description="Polar residues" evidence="1">
    <location>
        <begin position="122"/>
        <end position="153"/>
    </location>
</feature>
<evidence type="ECO:0000256" key="3">
    <source>
        <dbReference type="SAM" id="SignalP"/>
    </source>
</evidence>
<keyword evidence="3" id="KW-0732">Signal</keyword>
<dbReference type="EMBL" id="CAJPDR010000052">
    <property type="protein sequence ID" value="CAF9912003.1"/>
    <property type="molecule type" value="Genomic_DNA"/>
</dbReference>
<keyword evidence="5" id="KW-1185">Reference proteome</keyword>
<feature type="compositionally biased region" description="Polar residues" evidence="1">
    <location>
        <begin position="436"/>
        <end position="445"/>
    </location>
</feature>
<dbReference type="OrthoDB" id="4524805at2759"/>
<evidence type="ECO:0000313" key="5">
    <source>
        <dbReference type="Proteomes" id="UP000664203"/>
    </source>
</evidence>
<feature type="compositionally biased region" description="Low complexity" evidence="1">
    <location>
        <begin position="264"/>
        <end position="279"/>
    </location>
</feature>
<feature type="transmembrane region" description="Helical" evidence="2">
    <location>
        <begin position="64"/>
        <end position="85"/>
    </location>
</feature>
<protein>
    <submittedName>
        <fullName evidence="4">Uncharacterized protein</fullName>
    </submittedName>
</protein>
<dbReference type="Proteomes" id="UP000664203">
    <property type="component" value="Unassembled WGS sequence"/>
</dbReference>
<feature type="compositionally biased region" description="Polar residues" evidence="1">
    <location>
        <begin position="243"/>
        <end position="257"/>
    </location>
</feature>
<organism evidence="4 5">
    <name type="scientific">Alectoria fallacina</name>
    <dbReference type="NCBI Taxonomy" id="1903189"/>
    <lineage>
        <taxon>Eukaryota</taxon>
        <taxon>Fungi</taxon>
        <taxon>Dikarya</taxon>
        <taxon>Ascomycota</taxon>
        <taxon>Pezizomycotina</taxon>
        <taxon>Lecanoromycetes</taxon>
        <taxon>OSLEUM clade</taxon>
        <taxon>Lecanoromycetidae</taxon>
        <taxon>Lecanorales</taxon>
        <taxon>Lecanorineae</taxon>
        <taxon>Parmeliaceae</taxon>
        <taxon>Alectoria</taxon>
    </lineage>
</organism>
<keyword evidence="2" id="KW-0812">Transmembrane</keyword>
<reference evidence="4" key="1">
    <citation type="submission" date="2021-03" db="EMBL/GenBank/DDBJ databases">
        <authorList>
            <person name="Tagirdzhanova G."/>
        </authorList>
    </citation>
    <scope>NUCLEOTIDE SEQUENCE</scope>
</reference>
<name>A0A8H3EUM4_9LECA</name>
<evidence type="ECO:0000256" key="1">
    <source>
        <dbReference type="SAM" id="MobiDB-lite"/>
    </source>
</evidence>
<keyword evidence="2" id="KW-0472">Membrane</keyword>
<evidence type="ECO:0000313" key="4">
    <source>
        <dbReference type="EMBL" id="CAF9912003.1"/>
    </source>
</evidence>
<dbReference type="AlphaFoldDB" id="A0A8H3EUM4"/>
<comment type="caution">
    <text evidence="4">The sequence shown here is derived from an EMBL/GenBank/DDBJ whole genome shotgun (WGS) entry which is preliminary data.</text>
</comment>
<feature type="chain" id="PRO_5034067143" evidence="3">
    <location>
        <begin position="26"/>
        <end position="524"/>
    </location>
</feature>
<accession>A0A8H3EUM4</accession>
<sequence length="524" mass="57640">MSSIFFLHVSYLPLLQALFITATTASPTDIWHVSIWEAPAPPPGKGPPLDDHSLRDLSYLPAQIASIIGAYVLSVLIIGCAILFVGRRLRRAAQASPGTLSMEMMKPVKHDVPQAFDPSPVSPSNNNLYGPSPNSTIDMKNNWPSPQSKSARNSDGWGSIAKGHRKQPSVVSSVVTFDESVIEDDKERNQKEMERLYAAVMEHDEKKSSSVSYLPDEQRPQNPPELQYLRSAQQPSEPPPRSDTASPARTATKSPHASSRPKPLSFHSRNSSRSSLGSFSKKRGIRSLPISPPMGSPEIVPGYNARYGEAEPLTPRVYDDPGPPPPTPPQRKTSQPRENVMDASRLSPRSAQFQGHSIPSIRTPRTSIPAVPAIQTIPETNSQPEIQIRNSDRSKTKRTPAPLALRTQALVSSGPSSSSSAQHHPLRSAPLPFRNQHPTTYNSDRPPSMIKATVLERKAPIIQSLHTPMTGVPMTPYSPYMPRTPLTPMTPSRLITRAERKRKEKEEGRRVATIDDAVEEEADM</sequence>
<feature type="region of interest" description="Disordered" evidence="1">
    <location>
        <begin position="473"/>
        <end position="492"/>
    </location>
</feature>
<keyword evidence="2" id="KW-1133">Transmembrane helix</keyword>
<proteinExistence type="predicted"/>
<evidence type="ECO:0000256" key="2">
    <source>
        <dbReference type="SAM" id="Phobius"/>
    </source>
</evidence>
<feature type="region of interest" description="Disordered" evidence="1">
    <location>
        <begin position="117"/>
        <end position="173"/>
    </location>
</feature>
<feature type="compositionally biased region" description="Polar residues" evidence="1">
    <location>
        <begin position="377"/>
        <end position="389"/>
    </location>
</feature>
<gene>
    <name evidence="4" type="ORF">ALECFALPRED_007802</name>
</gene>